<keyword evidence="3" id="KW-1185">Reference proteome</keyword>
<dbReference type="Proteomes" id="UP000737018">
    <property type="component" value="Unassembled WGS sequence"/>
</dbReference>
<dbReference type="AlphaFoldDB" id="A0A8J4RQL3"/>
<sequence length="115" mass="13070">MSFGLFRLSAAPLSSPSLSLSLSSDHHSYNRASLTLLSSHHHSPNQAQKTISQTKNLHRRIIPNPRRRQVKLSPIADPKPLRQQQSPSRQFVRICDTTQTWILDFVSLEIKSCSR</sequence>
<feature type="region of interest" description="Disordered" evidence="1">
    <location>
        <begin position="38"/>
        <end position="68"/>
    </location>
</feature>
<accession>A0A8J4RQL3</accession>
<feature type="compositionally biased region" description="Polar residues" evidence="1">
    <location>
        <begin position="44"/>
        <end position="55"/>
    </location>
</feature>
<evidence type="ECO:0000256" key="1">
    <source>
        <dbReference type="SAM" id="MobiDB-lite"/>
    </source>
</evidence>
<organism evidence="2 3">
    <name type="scientific">Castanea mollissima</name>
    <name type="common">Chinese chestnut</name>
    <dbReference type="NCBI Taxonomy" id="60419"/>
    <lineage>
        <taxon>Eukaryota</taxon>
        <taxon>Viridiplantae</taxon>
        <taxon>Streptophyta</taxon>
        <taxon>Embryophyta</taxon>
        <taxon>Tracheophyta</taxon>
        <taxon>Spermatophyta</taxon>
        <taxon>Magnoliopsida</taxon>
        <taxon>eudicotyledons</taxon>
        <taxon>Gunneridae</taxon>
        <taxon>Pentapetalae</taxon>
        <taxon>rosids</taxon>
        <taxon>fabids</taxon>
        <taxon>Fagales</taxon>
        <taxon>Fagaceae</taxon>
        <taxon>Castanea</taxon>
    </lineage>
</organism>
<comment type="caution">
    <text evidence="2">The sequence shown here is derived from an EMBL/GenBank/DDBJ whole genome shotgun (WGS) entry which is preliminary data.</text>
</comment>
<protein>
    <submittedName>
        <fullName evidence="2">Uncharacterized protein</fullName>
    </submittedName>
</protein>
<dbReference type="EMBL" id="JRKL02000520">
    <property type="protein sequence ID" value="KAF3970578.1"/>
    <property type="molecule type" value="Genomic_DNA"/>
</dbReference>
<proteinExistence type="predicted"/>
<reference evidence="2" key="1">
    <citation type="submission" date="2020-03" db="EMBL/GenBank/DDBJ databases">
        <title>Castanea mollissima Vanexum genome sequencing.</title>
        <authorList>
            <person name="Staton M."/>
        </authorList>
    </citation>
    <scope>NUCLEOTIDE SEQUENCE</scope>
    <source>
        <tissue evidence="2">Leaf</tissue>
    </source>
</reference>
<evidence type="ECO:0000313" key="3">
    <source>
        <dbReference type="Proteomes" id="UP000737018"/>
    </source>
</evidence>
<feature type="compositionally biased region" description="Basic residues" evidence="1">
    <location>
        <begin position="56"/>
        <end position="68"/>
    </location>
</feature>
<evidence type="ECO:0000313" key="2">
    <source>
        <dbReference type="EMBL" id="KAF3970578.1"/>
    </source>
</evidence>
<name>A0A8J4RQL3_9ROSI</name>
<gene>
    <name evidence="2" type="ORF">CMV_005752</name>
</gene>